<evidence type="ECO:0000259" key="2">
    <source>
        <dbReference type="SMART" id="SM00460"/>
    </source>
</evidence>
<dbReference type="Gene3D" id="3.10.620.30">
    <property type="match status" value="1"/>
</dbReference>
<dbReference type="SMART" id="SM00460">
    <property type="entry name" value="TGc"/>
    <property type="match status" value="1"/>
</dbReference>
<protein>
    <submittedName>
        <fullName evidence="3">Transglutaminase</fullName>
    </submittedName>
</protein>
<dbReference type="KEGG" id="pns:A9D12_00765"/>
<evidence type="ECO:0000313" key="4">
    <source>
        <dbReference type="Proteomes" id="UP000078263"/>
    </source>
</evidence>
<dbReference type="EMBL" id="CP016033">
    <property type="protein sequence ID" value="ANK13972.1"/>
    <property type="molecule type" value="Genomic_DNA"/>
</dbReference>
<dbReference type="RefSeq" id="WP_068353294.1">
    <property type="nucleotide sequence ID" value="NZ_CP016033.1"/>
</dbReference>
<dbReference type="PANTHER" id="PTHR33490">
    <property type="entry name" value="BLR5614 PROTEIN-RELATED"/>
    <property type="match status" value="1"/>
</dbReference>
<feature type="region of interest" description="Disordered" evidence="1">
    <location>
        <begin position="268"/>
        <end position="294"/>
    </location>
</feature>
<dbReference type="PANTHER" id="PTHR33490:SF6">
    <property type="entry name" value="SLL1049 PROTEIN"/>
    <property type="match status" value="1"/>
</dbReference>
<proteinExistence type="predicted"/>
<dbReference type="Proteomes" id="UP000078263">
    <property type="component" value="Chromosome"/>
</dbReference>
<keyword evidence="4" id="KW-1185">Reference proteome</keyword>
<sequence length="294" mass="31706">MQLSIRHTTHYAFATPVVHALQRLRLTPKETQGQRIVEWRMHLSNAEAQLEYDDQHFNHVTLVALTPGAREVTVTCEGVVETEDNAGVIGRHSGHLPLWSFLRQTPLTRPGPRLRGLLREVPGSAAAEPLAFLHALSATVRGRIAYQTGRTNASTTAEEAALHGFGVCQDHAHVFIGAARASGIPARYVSGYLMMNDRIEQEATHAWAEAHVDGLGWVGFDVSNGISPDPRYVRVATGSDYRDAAPVTGISIGATDQVLSVGVAVESQPLTGQSQSQTQGQGQGQRQGPGQTSQ</sequence>
<dbReference type="Pfam" id="PF01841">
    <property type="entry name" value="Transglut_core"/>
    <property type="match status" value="1"/>
</dbReference>
<gene>
    <name evidence="3" type="ORF">A9D12_00765</name>
</gene>
<dbReference type="InterPro" id="IPR002931">
    <property type="entry name" value="Transglutaminase-like"/>
</dbReference>
<reference evidence="3 4" key="1">
    <citation type="submission" date="2016-05" db="EMBL/GenBank/DDBJ databases">
        <title>Compelete Genome Sequence of Bacteriochlorophyll-Synthesizing Bacterium Porphyrobacter neustonensis DSM 9434.</title>
        <authorList>
            <person name="Shi X.-L."/>
            <person name="Wu Y.-H."/>
            <person name="Cheng H."/>
            <person name="Xu L."/>
            <person name="Zhang X.-Q."/>
            <person name="Wang C.-S."/>
            <person name="Xu X.-W."/>
        </authorList>
    </citation>
    <scope>NUCLEOTIDE SEQUENCE [LARGE SCALE GENOMIC DNA]</scope>
    <source>
        <strain evidence="3 4">DSM 9434</strain>
    </source>
</reference>
<accession>A0A192D7Y2</accession>
<dbReference type="AlphaFoldDB" id="A0A192D7Y2"/>
<evidence type="ECO:0000256" key="1">
    <source>
        <dbReference type="SAM" id="MobiDB-lite"/>
    </source>
</evidence>
<dbReference type="OrthoDB" id="9804023at2"/>
<feature type="compositionally biased region" description="Low complexity" evidence="1">
    <location>
        <begin position="268"/>
        <end position="280"/>
    </location>
</feature>
<dbReference type="SUPFAM" id="SSF54001">
    <property type="entry name" value="Cysteine proteinases"/>
    <property type="match status" value="1"/>
</dbReference>
<dbReference type="InterPro" id="IPR038765">
    <property type="entry name" value="Papain-like_cys_pep_sf"/>
</dbReference>
<name>A0A192D7Y2_9SPHN</name>
<organism evidence="3 4">
    <name type="scientific">Erythrobacter neustonensis</name>
    <dbReference type="NCBI Taxonomy" id="1112"/>
    <lineage>
        <taxon>Bacteria</taxon>
        <taxon>Pseudomonadati</taxon>
        <taxon>Pseudomonadota</taxon>
        <taxon>Alphaproteobacteria</taxon>
        <taxon>Sphingomonadales</taxon>
        <taxon>Erythrobacteraceae</taxon>
        <taxon>Erythrobacter/Porphyrobacter group</taxon>
        <taxon>Erythrobacter</taxon>
    </lineage>
</organism>
<evidence type="ECO:0000313" key="3">
    <source>
        <dbReference type="EMBL" id="ANK13972.1"/>
    </source>
</evidence>
<dbReference type="InterPro" id="IPR013589">
    <property type="entry name" value="Bac_transglu_N"/>
</dbReference>
<dbReference type="Pfam" id="PF08379">
    <property type="entry name" value="Bact_transglu_N"/>
    <property type="match status" value="1"/>
</dbReference>
<feature type="domain" description="Transglutaminase-like" evidence="2">
    <location>
        <begin position="160"/>
        <end position="224"/>
    </location>
</feature>
<dbReference type="STRING" id="1112.A9D12_00765"/>